<reference evidence="2" key="1">
    <citation type="journal article" date="2019" name="Int. J. Syst. Evol. Microbiol.">
        <title>The Global Catalogue of Microorganisms (GCM) 10K type strain sequencing project: providing services to taxonomists for standard genome sequencing and annotation.</title>
        <authorList>
            <consortium name="The Broad Institute Genomics Platform"/>
            <consortium name="The Broad Institute Genome Sequencing Center for Infectious Disease"/>
            <person name="Wu L."/>
            <person name="Ma J."/>
        </authorList>
    </citation>
    <scope>NUCLEOTIDE SEQUENCE [LARGE SCALE GENOMIC DNA]</scope>
    <source>
        <strain evidence="2">JCM 16703</strain>
    </source>
</reference>
<evidence type="ECO:0000313" key="1">
    <source>
        <dbReference type="EMBL" id="GAA4126981.1"/>
    </source>
</evidence>
<dbReference type="EMBL" id="BAAAZH010000028">
    <property type="protein sequence ID" value="GAA4126981.1"/>
    <property type="molecule type" value="Genomic_DNA"/>
</dbReference>
<dbReference type="Gene3D" id="3.30.1330.40">
    <property type="entry name" value="RutC-like"/>
    <property type="match status" value="1"/>
</dbReference>
<dbReference type="SUPFAM" id="SSF55298">
    <property type="entry name" value="YjgF-like"/>
    <property type="match status" value="1"/>
</dbReference>
<dbReference type="CDD" id="cd06154">
    <property type="entry name" value="YjgF_YER057c_UK114_like_6"/>
    <property type="match status" value="1"/>
</dbReference>
<protein>
    <submittedName>
        <fullName evidence="1">RidA family protein</fullName>
    </submittedName>
</protein>
<dbReference type="PANTHER" id="PTHR43857:SF1">
    <property type="entry name" value="YJGH FAMILY PROTEIN"/>
    <property type="match status" value="1"/>
</dbReference>
<organism evidence="1 2">
    <name type="scientific">Nocardioides fonticola</name>
    <dbReference type="NCBI Taxonomy" id="450363"/>
    <lineage>
        <taxon>Bacteria</taxon>
        <taxon>Bacillati</taxon>
        <taxon>Actinomycetota</taxon>
        <taxon>Actinomycetes</taxon>
        <taxon>Propionibacteriales</taxon>
        <taxon>Nocardioidaceae</taxon>
        <taxon>Nocardioides</taxon>
    </lineage>
</organism>
<dbReference type="RefSeq" id="WP_344734972.1">
    <property type="nucleotide sequence ID" value="NZ_BAAAZH010000028.1"/>
</dbReference>
<comment type="caution">
    <text evidence="1">The sequence shown here is derived from an EMBL/GenBank/DDBJ whole genome shotgun (WGS) entry which is preliminary data.</text>
</comment>
<evidence type="ECO:0000313" key="2">
    <source>
        <dbReference type="Proteomes" id="UP001501495"/>
    </source>
</evidence>
<gene>
    <name evidence="1" type="ORF">GCM10022215_37130</name>
</gene>
<dbReference type="Proteomes" id="UP001501495">
    <property type="component" value="Unassembled WGS sequence"/>
</dbReference>
<keyword evidence="2" id="KW-1185">Reference proteome</keyword>
<name>A0ABP7XWL1_9ACTN</name>
<sequence length="131" mass="14055">MSAETRQHASSGSPYEQTIGFSRAVRLGRHVAVSGTAPVWPDGEVDPDPAAQARRCWEIALVALAHLGGTPDDVVRTRQYIVDAAEGEVIGAVHGEFFADIRPASTMVVVAGLLDPRWRVEIELDAILPEG</sequence>
<accession>A0ABP7XWL1</accession>
<proteinExistence type="predicted"/>
<dbReference type="PANTHER" id="PTHR43857">
    <property type="entry name" value="BLR7761 PROTEIN"/>
    <property type="match status" value="1"/>
</dbReference>
<dbReference type="Pfam" id="PF01042">
    <property type="entry name" value="Ribonuc_L-PSP"/>
    <property type="match status" value="1"/>
</dbReference>
<dbReference type="InterPro" id="IPR035959">
    <property type="entry name" value="RutC-like_sf"/>
</dbReference>
<dbReference type="InterPro" id="IPR006175">
    <property type="entry name" value="YjgF/YER057c/UK114"/>
</dbReference>